<organism evidence="1 2">
    <name type="scientific">Nitrosomonas nitrosa</name>
    <dbReference type="NCBI Taxonomy" id="52442"/>
    <lineage>
        <taxon>Bacteria</taxon>
        <taxon>Pseudomonadati</taxon>
        <taxon>Pseudomonadota</taxon>
        <taxon>Betaproteobacteria</taxon>
        <taxon>Nitrosomonadales</taxon>
        <taxon>Nitrosomonadaceae</taxon>
        <taxon>Nitrosomonas</taxon>
    </lineage>
</organism>
<evidence type="ECO:0000313" key="2">
    <source>
        <dbReference type="Proteomes" id="UP000601736"/>
    </source>
</evidence>
<dbReference type="AlphaFoldDB" id="A0A8H8Z1F3"/>
<accession>A0A8H8Z1F3</accession>
<dbReference type="SUPFAM" id="SSF88723">
    <property type="entry name" value="PIN domain-like"/>
    <property type="match status" value="1"/>
</dbReference>
<dbReference type="OrthoDB" id="196926at2"/>
<comment type="caution">
    <text evidence="1">The sequence shown here is derived from an EMBL/GenBank/DDBJ whole genome shotgun (WGS) entry which is preliminary data.</text>
</comment>
<dbReference type="InterPro" id="IPR029060">
    <property type="entry name" value="PIN-like_dom_sf"/>
</dbReference>
<reference evidence="1" key="1">
    <citation type="submission" date="2021-02" db="EMBL/GenBank/DDBJ databases">
        <authorList>
            <person name="Han P."/>
        </authorList>
    </citation>
    <scope>NUCLEOTIDE SEQUENCE</scope>
    <source>
        <strain evidence="1">Nitrosomonas nitrosa 18-3D</strain>
    </source>
</reference>
<gene>
    <name evidence="1" type="ORF">NMYAN_20338</name>
</gene>
<protein>
    <submittedName>
        <fullName evidence="1">VapC toxin family PIN domain ribonuclease</fullName>
    </submittedName>
</protein>
<evidence type="ECO:0000313" key="1">
    <source>
        <dbReference type="EMBL" id="CAE6503284.1"/>
    </source>
</evidence>
<dbReference type="Proteomes" id="UP000601736">
    <property type="component" value="Unassembled WGS sequence"/>
</dbReference>
<dbReference type="RefSeq" id="WP_107783150.1">
    <property type="nucleotide sequence ID" value="NZ_CAJNAP010000012.1"/>
</dbReference>
<dbReference type="Gene3D" id="3.40.50.1010">
    <property type="entry name" value="5'-nuclease"/>
    <property type="match status" value="1"/>
</dbReference>
<proteinExistence type="predicted"/>
<name>A0A8H8Z1F3_9PROT</name>
<dbReference type="InterPro" id="IPR002716">
    <property type="entry name" value="PIN_dom"/>
</dbReference>
<sequence length="143" mass="16529">MKNLIIADTGFWYALINEDDYFHAQAINALKEVDGELITTWPVITETSYLLQSRLGLKQVCEFLTSYYEGLFVSYEFGSEQLLRMIGLMKKYADLPMDLADASLVVLAEVLGHGRILSTDMRDFKTYRWKNHHPFQNLLLPDD</sequence>
<dbReference type="EMBL" id="CAJNAP010000012">
    <property type="protein sequence ID" value="CAE6503284.1"/>
    <property type="molecule type" value="Genomic_DNA"/>
</dbReference>
<dbReference type="Pfam" id="PF01850">
    <property type="entry name" value="PIN"/>
    <property type="match status" value="1"/>
</dbReference>